<dbReference type="InterPro" id="IPR052196">
    <property type="entry name" value="Bact_Kbp"/>
</dbReference>
<dbReference type="PANTHER" id="PTHR34700">
    <property type="entry name" value="POTASSIUM BINDING PROTEIN KBP"/>
    <property type="match status" value="1"/>
</dbReference>
<feature type="compositionally biased region" description="Low complexity" evidence="1">
    <location>
        <begin position="157"/>
        <end position="169"/>
    </location>
</feature>
<accession>A0A1V0RLE7</accession>
<evidence type="ECO:0000313" key="3">
    <source>
        <dbReference type="EMBL" id="ARE82561.1"/>
    </source>
</evidence>
<evidence type="ECO:0000313" key="4">
    <source>
        <dbReference type="Proteomes" id="UP000192273"/>
    </source>
</evidence>
<evidence type="ECO:0000259" key="2">
    <source>
        <dbReference type="PROSITE" id="PS51782"/>
    </source>
</evidence>
<organism evidence="3 4">
    <name type="scientific">Roseovarius mucosus</name>
    <dbReference type="NCBI Taxonomy" id="215743"/>
    <lineage>
        <taxon>Bacteria</taxon>
        <taxon>Pseudomonadati</taxon>
        <taxon>Pseudomonadota</taxon>
        <taxon>Alphaproteobacteria</taxon>
        <taxon>Rhodobacterales</taxon>
        <taxon>Roseobacteraceae</taxon>
        <taxon>Roseovarius</taxon>
    </lineage>
</organism>
<protein>
    <submittedName>
        <fullName evidence="3">LysM domain/BON superfamily protein</fullName>
    </submittedName>
</protein>
<feature type="domain" description="LysM" evidence="2">
    <location>
        <begin position="309"/>
        <end position="358"/>
    </location>
</feature>
<evidence type="ECO:0000256" key="1">
    <source>
        <dbReference type="SAM" id="MobiDB-lite"/>
    </source>
</evidence>
<gene>
    <name evidence="3" type="ORF">ROSMUCSMR3_01066</name>
</gene>
<dbReference type="PROSITE" id="PS51782">
    <property type="entry name" value="LYSM"/>
    <property type="match status" value="1"/>
</dbReference>
<dbReference type="RefSeq" id="WP_081506661.1">
    <property type="nucleotide sequence ID" value="NZ_CP020474.1"/>
</dbReference>
<dbReference type="AlphaFoldDB" id="A0A1V0RLE7"/>
<dbReference type="InterPro" id="IPR036779">
    <property type="entry name" value="LysM_dom_sf"/>
</dbReference>
<dbReference type="InterPro" id="IPR018392">
    <property type="entry name" value="LysM"/>
</dbReference>
<proteinExistence type="predicted"/>
<keyword evidence="4" id="KW-1185">Reference proteome</keyword>
<dbReference type="SMART" id="SM00257">
    <property type="entry name" value="LysM"/>
    <property type="match status" value="1"/>
</dbReference>
<dbReference type="PANTHER" id="PTHR34700:SF4">
    <property type="entry name" value="PHAGE-LIKE ELEMENT PBSX PROTEIN XKDP"/>
    <property type="match status" value="1"/>
</dbReference>
<dbReference type="OrthoDB" id="370541at2"/>
<dbReference type="Pfam" id="PF01476">
    <property type="entry name" value="LysM"/>
    <property type="match status" value="1"/>
</dbReference>
<dbReference type="EMBL" id="CP020474">
    <property type="protein sequence ID" value="ARE82561.1"/>
    <property type="molecule type" value="Genomic_DNA"/>
</dbReference>
<name>A0A1V0RLE7_9RHOB</name>
<dbReference type="Gene3D" id="3.10.350.10">
    <property type="entry name" value="LysM domain"/>
    <property type="match status" value="1"/>
</dbReference>
<dbReference type="KEGG" id="rmm:ROSMUCSMR3_01066"/>
<dbReference type="Proteomes" id="UP000192273">
    <property type="component" value="Chromosome"/>
</dbReference>
<feature type="region of interest" description="Disordered" evidence="1">
    <location>
        <begin position="157"/>
        <end position="182"/>
    </location>
</feature>
<sequence length="360" mass="37697">MGLGGLAVVGAVIAALWFRAQPAPAPETPPVVETVEAPAPALPDPAPTPLMPEAPTIDTFRLEPGGQMIIAGQAEPGSQVSILLDNVMIGSVLSDNAGKFVQFLDLPASTAPRVLSLRTRSDPSGPELASQDEIIIAPTPVDHAEASVPVAAPSVSSEVQAVASEENSSPPLAESQDAPQPSQTVLLTDETGVRVLQTPAAETPPDVMSNVALDAITYSPDGDVELSGRAQGTGFVRIYIDNNPVVTSPISSAGDWATALPEVDTGVYTLRVDEVDTTGAVTSRVETPFKREDQAVLTAAQTAESTPIRAITVQPGSTLWAISREAYGEGLLYVRVFEANRDRIRDPNLIYPGQVFALPQ</sequence>
<reference evidence="3 4" key="1">
    <citation type="submission" date="2017-03" db="EMBL/GenBank/DDBJ databases">
        <title>Genome Sequence of Roseovarius mucosus strain SMR3 Isolated from a culture of the Diatom Skeletonema marinoi.</title>
        <authorList>
            <person name="Topel M."/>
            <person name="Pinder M."/>
            <person name="Johansson O.N."/>
            <person name="Kourtchenko O."/>
            <person name="Godhe A."/>
            <person name="Clarke A.K."/>
        </authorList>
    </citation>
    <scope>NUCLEOTIDE SEQUENCE [LARGE SCALE GENOMIC DNA]</scope>
    <source>
        <strain evidence="3 4">SMR3</strain>
    </source>
</reference>
<dbReference type="CDD" id="cd00118">
    <property type="entry name" value="LysM"/>
    <property type="match status" value="1"/>
</dbReference>